<dbReference type="PROSITE" id="PS50217">
    <property type="entry name" value="BZIP"/>
    <property type="match status" value="1"/>
</dbReference>
<name>A0A7E4VCZ7_PANRE</name>
<accession>A0A7E4VCZ7</accession>
<feature type="region of interest" description="Disordered" evidence="1">
    <location>
        <begin position="1"/>
        <end position="49"/>
    </location>
</feature>
<dbReference type="WBParaSite" id="Pan_g19412.t1">
    <property type="protein sequence ID" value="Pan_g19412.t1"/>
    <property type="gene ID" value="Pan_g19412"/>
</dbReference>
<organism evidence="3 4">
    <name type="scientific">Panagrellus redivivus</name>
    <name type="common">Microworm</name>
    <dbReference type="NCBI Taxonomy" id="6233"/>
    <lineage>
        <taxon>Eukaryota</taxon>
        <taxon>Metazoa</taxon>
        <taxon>Ecdysozoa</taxon>
        <taxon>Nematoda</taxon>
        <taxon>Chromadorea</taxon>
        <taxon>Rhabditida</taxon>
        <taxon>Tylenchina</taxon>
        <taxon>Panagrolaimomorpha</taxon>
        <taxon>Panagrolaimoidea</taxon>
        <taxon>Panagrolaimidae</taxon>
        <taxon>Panagrellus</taxon>
    </lineage>
</organism>
<evidence type="ECO:0000313" key="4">
    <source>
        <dbReference type="WBParaSite" id="Pan_g19412.t1"/>
    </source>
</evidence>
<dbReference type="InterPro" id="IPR004827">
    <property type="entry name" value="bZIP"/>
</dbReference>
<dbReference type="Pfam" id="PF07716">
    <property type="entry name" value="bZIP_2"/>
    <property type="match status" value="1"/>
</dbReference>
<dbReference type="AlphaFoldDB" id="A0A7E4VCZ7"/>
<dbReference type="InterPro" id="IPR046347">
    <property type="entry name" value="bZIP_sf"/>
</dbReference>
<feature type="compositionally biased region" description="Polar residues" evidence="1">
    <location>
        <begin position="1"/>
        <end position="16"/>
    </location>
</feature>
<feature type="compositionally biased region" description="Basic and acidic residues" evidence="1">
    <location>
        <begin position="22"/>
        <end position="31"/>
    </location>
</feature>
<evidence type="ECO:0000313" key="3">
    <source>
        <dbReference type="Proteomes" id="UP000492821"/>
    </source>
</evidence>
<reference evidence="3" key="1">
    <citation type="journal article" date="2013" name="Genetics">
        <title>The draft genome and transcriptome of Panagrellus redivivus are shaped by the harsh demands of a free-living lifestyle.</title>
        <authorList>
            <person name="Srinivasan J."/>
            <person name="Dillman A.R."/>
            <person name="Macchietto M.G."/>
            <person name="Heikkinen L."/>
            <person name="Lakso M."/>
            <person name="Fracchia K.M."/>
            <person name="Antoshechkin I."/>
            <person name="Mortazavi A."/>
            <person name="Wong G."/>
            <person name="Sternberg P.W."/>
        </authorList>
    </citation>
    <scope>NUCLEOTIDE SEQUENCE [LARGE SCALE GENOMIC DNA]</scope>
    <source>
        <strain evidence="3">MT8872</strain>
    </source>
</reference>
<dbReference type="SUPFAM" id="SSF57959">
    <property type="entry name" value="Leucine zipper domain"/>
    <property type="match status" value="1"/>
</dbReference>
<keyword evidence="3" id="KW-1185">Reference proteome</keyword>
<feature type="domain" description="BZIP" evidence="2">
    <location>
        <begin position="21"/>
        <end position="82"/>
    </location>
</feature>
<dbReference type="Gene3D" id="1.20.5.170">
    <property type="match status" value="1"/>
</dbReference>
<dbReference type="GO" id="GO:0003700">
    <property type="term" value="F:DNA-binding transcription factor activity"/>
    <property type="evidence" value="ECO:0007669"/>
    <property type="project" value="InterPro"/>
</dbReference>
<dbReference type="Proteomes" id="UP000492821">
    <property type="component" value="Unassembled WGS sequence"/>
</dbReference>
<evidence type="ECO:0000259" key="2">
    <source>
        <dbReference type="PROSITE" id="PS50217"/>
    </source>
</evidence>
<protein>
    <submittedName>
        <fullName evidence="4">BZIP domain-containing protein</fullName>
    </submittedName>
</protein>
<proteinExistence type="predicted"/>
<sequence length="89" mass="10570">MSASISPTRSVSNSRYTDLDEAAQRERREKNNQAVKKCRAARRQQEQQTLEEVRRMRELHRKLKKEFEDIKNEVDLLQELITLCNKAKP</sequence>
<evidence type="ECO:0000256" key="1">
    <source>
        <dbReference type="SAM" id="MobiDB-lite"/>
    </source>
</evidence>
<reference evidence="4" key="2">
    <citation type="submission" date="2020-10" db="UniProtKB">
        <authorList>
            <consortium name="WormBaseParasite"/>
        </authorList>
    </citation>
    <scope>IDENTIFICATION</scope>
</reference>